<feature type="region of interest" description="Disordered" evidence="1">
    <location>
        <begin position="586"/>
        <end position="615"/>
    </location>
</feature>
<feature type="compositionally biased region" description="Polar residues" evidence="1">
    <location>
        <begin position="229"/>
        <end position="244"/>
    </location>
</feature>
<feature type="compositionally biased region" description="Basic and acidic residues" evidence="1">
    <location>
        <begin position="606"/>
        <end position="615"/>
    </location>
</feature>
<organism evidence="2 3">
    <name type="scientific">Oleoguttula mirabilis</name>
    <dbReference type="NCBI Taxonomy" id="1507867"/>
    <lineage>
        <taxon>Eukaryota</taxon>
        <taxon>Fungi</taxon>
        <taxon>Dikarya</taxon>
        <taxon>Ascomycota</taxon>
        <taxon>Pezizomycotina</taxon>
        <taxon>Dothideomycetes</taxon>
        <taxon>Dothideomycetidae</taxon>
        <taxon>Mycosphaerellales</taxon>
        <taxon>Teratosphaeriaceae</taxon>
        <taxon>Oleoguttula</taxon>
    </lineage>
</organism>
<evidence type="ECO:0000313" key="2">
    <source>
        <dbReference type="EMBL" id="KAK4549869.1"/>
    </source>
</evidence>
<feature type="compositionally biased region" description="Basic and acidic residues" evidence="1">
    <location>
        <begin position="138"/>
        <end position="149"/>
    </location>
</feature>
<feature type="compositionally biased region" description="Basic residues" evidence="1">
    <location>
        <begin position="30"/>
        <end position="46"/>
    </location>
</feature>
<keyword evidence="3" id="KW-1185">Reference proteome</keyword>
<comment type="caution">
    <text evidence="2">The sequence shown here is derived from an EMBL/GenBank/DDBJ whole genome shotgun (WGS) entry which is preliminary data.</text>
</comment>
<accession>A0AAV9JVV7</accession>
<proteinExistence type="predicted"/>
<reference evidence="2 3" key="1">
    <citation type="submission" date="2021-11" db="EMBL/GenBank/DDBJ databases">
        <title>Black yeast isolated from Biological Soil Crust.</title>
        <authorList>
            <person name="Kurbessoian T."/>
        </authorList>
    </citation>
    <scope>NUCLEOTIDE SEQUENCE [LARGE SCALE GENOMIC DNA]</scope>
    <source>
        <strain evidence="2 3">CCFEE 5522</strain>
    </source>
</reference>
<evidence type="ECO:0000313" key="3">
    <source>
        <dbReference type="Proteomes" id="UP001324427"/>
    </source>
</evidence>
<feature type="compositionally biased region" description="Basic and acidic residues" evidence="1">
    <location>
        <begin position="464"/>
        <end position="473"/>
    </location>
</feature>
<dbReference type="EMBL" id="JAVFHQ010000003">
    <property type="protein sequence ID" value="KAK4549869.1"/>
    <property type="molecule type" value="Genomic_DNA"/>
</dbReference>
<feature type="region of interest" description="Disordered" evidence="1">
    <location>
        <begin position="433"/>
        <end position="473"/>
    </location>
</feature>
<feature type="region of interest" description="Disordered" evidence="1">
    <location>
        <begin position="138"/>
        <end position="265"/>
    </location>
</feature>
<sequence>MGLPIWRDPTEKQAARDTVKADPTAAARSAIRRRASIHGRRSSRPRLTRDATIPRFERSPPPSVGFSFSGLREPRRGTVRGVPPVSTLLESADRHGAPPPPPVPESRNYYDDPAALERRERFLRENIERLHERAGHLERRTRALRETSNSRDVGVGEPGPRPARSSMPTQRLEALHRLSLGGRTSSMERRSHSSRSQPRGVARTHRSTLPTPPLDASPDADSLFLPESQARSNLGSHPLSNSWNADAPIDGLGDRNRSPTPADGWEIMRSTITPDATLPSADSSFTSAAASHSFTSSNDTNITEPDHASATVSSNDSRRNSEDDSQTDTASSVDPEDLICDDERLVEGVEAYADDMYDSEMATREGRERILTQERIRARDGNRFALAHESDRIDVGFRLIEEALNTEEGRQRLLPIGGPDGAEDVSLFEDVVDSRRNPSSRHGQIPHLRARRADVMDDEPPSPHPERYSDETRNAAREATAQVHDYFRRFSADALQSRASARSPPPQYEPLGSHPDVNTFTSRDGPVAHPVSPPTQRSRTEVVDGMLGGDATDLAAMRRIVERLARRDDVPEEWWMSMGLNVSRTRPRALSPRRSDAVAGNRVRSGRIERGNSRL</sequence>
<feature type="region of interest" description="Disordered" evidence="1">
    <location>
        <begin position="495"/>
        <end position="539"/>
    </location>
</feature>
<dbReference type="AlphaFoldDB" id="A0AAV9JVV7"/>
<feature type="region of interest" description="Disordered" evidence="1">
    <location>
        <begin position="291"/>
        <end position="338"/>
    </location>
</feature>
<protein>
    <submittedName>
        <fullName evidence="2">Uncharacterized protein</fullName>
    </submittedName>
</protein>
<gene>
    <name evidence="2" type="ORF">LTR36_005170</name>
</gene>
<evidence type="ECO:0000256" key="1">
    <source>
        <dbReference type="SAM" id="MobiDB-lite"/>
    </source>
</evidence>
<dbReference type="Proteomes" id="UP001324427">
    <property type="component" value="Unassembled WGS sequence"/>
</dbReference>
<name>A0AAV9JVV7_9PEZI</name>
<feature type="region of interest" description="Disordered" evidence="1">
    <location>
        <begin position="1"/>
        <end position="110"/>
    </location>
</feature>
<feature type="compositionally biased region" description="Basic and acidic residues" evidence="1">
    <location>
        <begin position="8"/>
        <end position="20"/>
    </location>
</feature>